<keyword evidence="3" id="KW-1185">Reference proteome</keyword>
<dbReference type="SUPFAM" id="SSF51905">
    <property type="entry name" value="FAD/NAD(P)-binding domain"/>
    <property type="match status" value="1"/>
</dbReference>
<dbReference type="Pfam" id="PF01593">
    <property type="entry name" value="Amino_oxidase"/>
    <property type="match status" value="1"/>
</dbReference>
<evidence type="ECO:0000259" key="1">
    <source>
        <dbReference type="Pfam" id="PF01593"/>
    </source>
</evidence>
<dbReference type="AlphaFoldDB" id="A0A7I9WK19"/>
<comment type="caution">
    <text evidence="2">The sequence shown here is derived from an EMBL/GenBank/DDBJ whole genome shotgun (WGS) entry which is preliminary data.</text>
</comment>
<dbReference type="Gene3D" id="3.90.660.10">
    <property type="match status" value="1"/>
</dbReference>
<dbReference type="PANTHER" id="PTHR10742:SF410">
    <property type="entry name" value="LYSINE-SPECIFIC HISTONE DEMETHYLASE 2"/>
    <property type="match status" value="1"/>
</dbReference>
<protein>
    <submittedName>
        <fullName evidence="2">Amine oxidase</fullName>
    </submittedName>
</protein>
<dbReference type="Gene3D" id="3.50.50.60">
    <property type="entry name" value="FAD/NAD(P)-binding domain"/>
    <property type="match status" value="1"/>
</dbReference>
<dbReference type="Proteomes" id="UP000465241">
    <property type="component" value="Unassembled WGS sequence"/>
</dbReference>
<dbReference type="SUPFAM" id="SSF54373">
    <property type="entry name" value="FAD-linked reductases, C-terminal domain"/>
    <property type="match status" value="1"/>
</dbReference>
<feature type="domain" description="Amine oxidase" evidence="1">
    <location>
        <begin position="44"/>
        <end position="440"/>
    </location>
</feature>
<dbReference type="GO" id="GO:0016491">
    <property type="term" value="F:oxidoreductase activity"/>
    <property type="evidence" value="ECO:0007669"/>
    <property type="project" value="InterPro"/>
</dbReference>
<dbReference type="InterPro" id="IPR050281">
    <property type="entry name" value="Flavin_monoamine_oxidase"/>
</dbReference>
<organism evidence="2 3">
    <name type="scientific">Mycolicibacterium murale</name>
    <dbReference type="NCBI Taxonomy" id="182220"/>
    <lineage>
        <taxon>Bacteria</taxon>
        <taxon>Bacillati</taxon>
        <taxon>Actinomycetota</taxon>
        <taxon>Actinomycetes</taxon>
        <taxon>Mycobacteriales</taxon>
        <taxon>Mycobacteriaceae</taxon>
        <taxon>Mycolicibacterium</taxon>
    </lineage>
</organism>
<reference evidence="2 3" key="1">
    <citation type="journal article" date="2019" name="Emerg. Microbes Infect.">
        <title>Comprehensive subspecies identification of 175 nontuberculous mycobacteria species based on 7547 genomic profiles.</title>
        <authorList>
            <person name="Matsumoto Y."/>
            <person name="Kinjo T."/>
            <person name="Motooka D."/>
            <person name="Nabeya D."/>
            <person name="Jung N."/>
            <person name="Uechi K."/>
            <person name="Horii T."/>
            <person name="Iida T."/>
            <person name="Fujita J."/>
            <person name="Nakamura S."/>
        </authorList>
    </citation>
    <scope>NUCLEOTIDE SEQUENCE [LARGE SCALE GENOMIC DNA]</scope>
    <source>
        <strain evidence="2 3">JCM 13392</strain>
    </source>
</reference>
<dbReference type="InterPro" id="IPR036188">
    <property type="entry name" value="FAD/NAD-bd_sf"/>
</dbReference>
<dbReference type="PRINTS" id="PR00420">
    <property type="entry name" value="RNGMNOXGNASE"/>
</dbReference>
<evidence type="ECO:0000313" key="3">
    <source>
        <dbReference type="Proteomes" id="UP000465241"/>
    </source>
</evidence>
<dbReference type="PANTHER" id="PTHR10742">
    <property type="entry name" value="FLAVIN MONOAMINE OXIDASE"/>
    <property type="match status" value="1"/>
</dbReference>
<dbReference type="InterPro" id="IPR002937">
    <property type="entry name" value="Amino_oxidase"/>
</dbReference>
<sequence>MAGVGRREFLLRAGLLAVAAQTAACSGDEPPGAGEHVVVIGAGFAGLAAARTLADAGVRVTVLEARDRIGGRTWTDTSLGVPIDIGASWIHGTQDNPLTELAAAVNAATVATDFDDVVLYDRDGEVGADALDRVAAQWSTVSAQLAARTADAPDSASVADALSGLADLTDPLIAWTVTSVITGEYAADPEQLSLRWFGNEGGFDGPDVLFPLGYTRLSSHLARDLDIRTDAVVSRIAHGPQGVTVEHTHGTETADRVIVTVPLGVLKAESIIFEPPLPADKLEAITRLGFGLLNKVALRFDQPFWPESVPMIGLVGTDQPVSDLVNGLPVTGEPVLIGLRAAQAAWEREELPDEQAVAQVVAALKAPQPTGALVTHWGTDEFSCGSYSFIAVGSSPDDMDTLGEPVGDRLLFAGEATHPEFFGTVHGAYLSGIREARRLLD</sequence>
<proteinExistence type="predicted"/>
<dbReference type="EMBL" id="BLKT01000003">
    <property type="protein sequence ID" value="GFG57993.1"/>
    <property type="molecule type" value="Genomic_DNA"/>
</dbReference>
<name>A0A7I9WK19_9MYCO</name>
<dbReference type="RefSeq" id="WP_193489001.1">
    <property type="nucleotide sequence ID" value="NZ_BAAAMC010000024.1"/>
</dbReference>
<accession>A0A7I9WK19</accession>
<gene>
    <name evidence="2" type="ORF">MMUR_21290</name>
</gene>
<evidence type="ECO:0000313" key="2">
    <source>
        <dbReference type="EMBL" id="GFG57993.1"/>
    </source>
</evidence>